<protein>
    <submittedName>
        <fullName evidence="3">TBC1 domain family member 9B-like</fullName>
    </submittedName>
</protein>
<reference evidence="3" key="1">
    <citation type="submission" date="2025-08" db="UniProtKB">
        <authorList>
            <consortium name="RefSeq"/>
        </authorList>
    </citation>
    <scope>IDENTIFICATION</scope>
    <source>
        <tissue evidence="3">Muscle</tissue>
    </source>
</reference>
<evidence type="ECO:0000259" key="1">
    <source>
        <dbReference type="SMART" id="SM00568"/>
    </source>
</evidence>
<dbReference type="Pfam" id="PF02893">
    <property type="entry name" value="GRAM"/>
    <property type="match status" value="1"/>
</dbReference>
<dbReference type="OrthoDB" id="17687at2759"/>
<feature type="non-terminal residue" evidence="3">
    <location>
        <position position="1"/>
    </location>
</feature>
<dbReference type="PANTHER" id="PTHR47666:SF5">
    <property type="entry name" value="TBC1 DOMAIN FAMILY MEMBER 9B"/>
    <property type="match status" value="1"/>
</dbReference>
<evidence type="ECO:0000313" key="2">
    <source>
        <dbReference type="Proteomes" id="UP000504611"/>
    </source>
</evidence>
<keyword evidence="2" id="KW-1185">Reference proteome</keyword>
<dbReference type="InterPro" id="IPR004182">
    <property type="entry name" value="GRAM"/>
</dbReference>
<organism evidence="2 3">
    <name type="scientific">Notothenia coriiceps</name>
    <name type="common">black rockcod</name>
    <dbReference type="NCBI Taxonomy" id="8208"/>
    <lineage>
        <taxon>Eukaryota</taxon>
        <taxon>Metazoa</taxon>
        <taxon>Chordata</taxon>
        <taxon>Craniata</taxon>
        <taxon>Vertebrata</taxon>
        <taxon>Euteleostomi</taxon>
        <taxon>Actinopterygii</taxon>
        <taxon>Neopterygii</taxon>
        <taxon>Teleostei</taxon>
        <taxon>Neoteleostei</taxon>
        <taxon>Acanthomorphata</taxon>
        <taxon>Eupercaria</taxon>
        <taxon>Perciformes</taxon>
        <taxon>Notothenioidei</taxon>
        <taxon>Nototheniidae</taxon>
        <taxon>Notothenia</taxon>
    </lineage>
</organism>
<name>A0A6I9P294_9TELE</name>
<dbReference type="RefSeq" id="XP_010781158.1">
    <property type="nucleotide sequence ID" value="XM_010782856.1"/>
</dbReference>
<dbReference type="Proteomes" id="UP000504611">
    <property type="component" value="Unplaced"/>
</dbReference>
<dbReference type="InterPro" id="IPR011993">
    <property type="entry name" value="PH-like_dom_sf"/>
</dbReference>
<dbReference type="AlphaFoldDB" id="A0A6I9P294"/>
<dbReference type="Gene3D" id="2.30.29.30">
    <property type="entry name" value="Pleckstrin-homology domain (PH domain)/Phosphotyrosine-binding domain (PTB)"/>
    <property type="match status" value="1"/>
</dbReference>
<accession>A0A6I9P294</accession>
<dbReference type="PANTHER" id="PTHR47666">
    <property type="entry name" value="PROTEIN VASCULAR ASSOCIATED DEATH 1, CHLOROPLASTIC"/>
    <property type="match status" value="1"/>
</dbReference>
<feature type="domain" description="GRAM" evidence="1">
    <location>
        <begin position="66"/>
        <end position="118"/>
    </location>
</feature>
<evidence type="ECO:0000313" key="3">
    <source>
        <dbReference type="RefSeq" id="XP_010781158.1"/>
    </source>
</evidence>
<gene>
    <name evidence="3" type="primary">LOC104955516</name>
</gene>
<sequence>SSRKEITEHWDWLESKLLQTISIFDNDEDVTTFVKGKISGIIAEENRLKQGEEQEEDCGKFREAELKMRRLFGMPEEEKLVNYYSCSFWKGRVPRQGWLYLSVNHLCFYSFLLGKEGTAGQSQ</sequence>
<proteinExistence type="predicted"/>
<dbReference type="SMART" id="SM00568">
    <property type="entry name" value="GRAM"/>
    <property type="match status" value="1"/>
</dbReference>
<dbReference type="GeneID" id="104955516"/>
<dbReference type="KEGG" id="ncc:104955516"/>
<feature type="non-terminal residue" evidence="3">
    <location>
        <position position="123"/>
    </location>
</feature>